<reference evidence="2 3" key="1">
    <citation type="journal article" date="2024" name="BMC Genomics">
        <title>De novo assembly and annotation of Popillia japonica's genome with initial clues to its potential as an invasive pest.</title>
        <authorList>
            <person name="Cucini C."/>
            <person name="Boschi S."/>
            <person name="Funari R."/>
            <person name="Cardaioli E."/>
            <person name="Iannotti N."/>
            <person name="Marturano G."/>
            <person name="Paoli F."/>
            <person name="Bruttini M."/>
            <person name="Carapelli A."/>
            <person name="Frati F."/>
            <person name="Nardi F."/>
        </authorList>
    </citation>
    <scope>NUCLEOTIDE SEQUENCE [LARGE SCALE GENOMIC DNA]</scope>
    <source>
        <strain evidence="2">DMR45628</strain>
    </source>
</reference>
<dbReference type="GO" id="GO:0003676">
    <property type="term" value="F:nucleic acid binding"/>
    <property type="evidence" value="ECO:0007669"/>
    <property type="project" value="InterPro"/>
</dbReference>
<dbReference type="SUPFAM" id="SSF57756">
    <property type="entry name" value="Retrovirus zinc finger-like domains"/>
    <property type="match status" value="1"/>
</dbReference>
<feature type="compositionally biased region" description="Polar residues" evidence="1">
    <location>
        <begin position="165"/>
        <end position="182"/>
    </location>
</feature>
<accession>A0AAW1IDI4</accession>
<dbReference type="EMBL" id="JASPKY010000648">
    <property type="protein sequence ID" value="KAK9687376.1"/>
    <property type="molecule type" value="Genomic_DNA"/>
</dbReference>
<name>A0AAW1IDI4_POPJA</name>
<gene>
    <name evidence="2" type="ORF">QE152_g36485</name>
</gene>
<sequence>MNQTANENVSQFYQRLEDLSSRILGIIHATETDPSKLSGRLVMIQDMTLNRFIYHTHPQISQMLKMLRYRSFDNINNALTAASAEEKALRLAYKTNISKCKICGRNNHTTNNCYKNKNKQMPISKNIHYNQSNTNRQDQTPKQCKYCKNFGHTINECRKREYNNSRKNNSPTQSNATKPQSINFTEQNFREADRIPETPPNQIEQVTQAFANWHA</sequence>
<evidence type="ECO:0000313" key="3">
    <source>
        <dbReference type="Proteomes" id="UP001458880"/>
    </source>
</evidence>
<evidence type="ECO:0000313" key="2">
    <source>
        <dbReference type="EMBL" id="KAK9687376.1"/>
    </source>
</evidence>
<proteinExistence type="predicted"/>
<dbReference type="Gene3D" id="4.10.60.10">
    <property type="entry name" value="Zinc finger, CCHC-type"/>
    <property type="match status" value="1"/>
</dbReference>
<dbReference type="AlphaFoldDB" id="A0AAW1IDI4"/>
<evidence type="ECO:0000256" key="1">
    <source>
        <dbReference type="SAM" id="MobiDB-lite"/>
    </source>
</evidence>
<comment type="caution">
    <text evidence="2">The sequence shown here is derived from an EMBL/GenBank/DDBJ whole genome shotgun (WGS) entry which is preliminary data.</text>
</comment>
<dbReference type="GO" id="GO:0008270">
    <property type="term" value="F:zinc ion binding"/>
    <property type="evidence" value="ECO:0007669"/>
    <property type="project" value="InterPro"/>
</dbReference>
<keyword evidence="3" id="KW-1185">Reference proteome</keyword>
<evidence type="ECO:0008006" key="4">
    <source>
        <dbReference type="Google" id="ProtNLM"/>
    </source>
</evidence>
<feature type="region of interest" description="Disordered" evidence="1">
    <location>
        <begin position="160"/>
        <end position="182"/>
    </location>
</feature>
<organism evidence="2 3">
    <name type="scientific">Popillia japonica</name>
    <name type="common">Japanese beetle</name>
    <dbReference type="NCBI Taxonomy" id="7064"/>
    <lineage>
        <taxon>Eukaryota</taxon>
        <taxon>Metazoa</taxon>
        <taxon>Ecdysozoa</taxon>
        <taxon>Arthropoda</taxon>
        <taxon>Hexapoda</taxon>
        <taxon>Insecta</taxon>
        <taxon>Pterygota</taxon>
        <taxon>Neoptera</taxon>
        <taxon>Endopterygota</taxon>
        <taxon>Coleoptera</taxon>
        <taxon>Polyphaga</taxon>
        <taxon>Scarabaeiformia</taxon>
        <taxon>Scarabaeidae</taxon>
        <taxon>Rutelinae</taxon>
        <taxon>Popillia</taxon>
    </lineage>
</organism>
<dbReference type="Proteomes" id="UP001458880">
    <property type="component" value="Unassembled WGS sequence"/>
</dbReference>
<dbReference type="InterPro" id="IPR036875">
    <property type="entry name" value="Znf_CCHC_sf"/>
</dbReference>
<protein>
    <recommendedName>
        <fullName evidence="4">Gag protein</fullName>
    </recommendedName>
</protein>